<keyword evidence="7" id="KW-1015">Disulfide bond</keyword>
<keyword evidence="16" id="KW-1185">Reference proteome</keyword>
<evidence type="ECO:0000256" key="8">
    <source>
        <dbReference type="ARBA" id="ARBA00023284"/>
    </source>
</evidence>
<evidence type="ECO:0000256" key="12">
    <source>
        <dbReference type="ARBA" id="ARBA00049091"/>
    </source>
</evidence>
<keyword evidence="5" id="KW-0049">Antioxidant</keyword>
<dbReference type="AlphaFoldDB" id="A0A3D9HW86"/>
<dbReference type="EC" id="1.11.1.24" evidence="3"/>
<comment type="subunit">
    <text evidence="2">Monomer.</text>
</comment>
<evidence type="ECO:0000313" key="16">
    <source>
        <dbReference type="Proteomes" id="UP000256845"/>
    </source>
</evidence>
<keyword evidence="6" id="KW-0560">Oxidoreductase</keyword>
<evidence type="ECO:0000256" key="4">
    <source>
        <dbReference type="ARBA" id="ARBA00022559"/>
    </source>
</evidence>
<dbReference type="PROSITE" id="PS51352">
    <property type="entry name" value="THIOREDOXIN_2"/>
    <property type="match status" value="1"/>
</dbReference>
<dbReference type="CDD" id="cd03017">
    <property type="entry name" value="PRX_BCP"/>
    <property type="match status" value="1"/>
</dbReference>
<dbReference type="GO" id="GO:0045454">
    <property type="term" value="P:cell redox homeostasis"/>
    <property type="evidence" value="ECO:0007669"/>
    <property type="project" value="TreeGrafter"/>
</dbReference>
<comment type="function">
    <text evidence="1">Thiol-specific peroxidase that catalyzes the reduction of hydrogen peroxide and organic hydroperoxides to water and alcohols, respectively. Plays a role in cell protection against oxidative stress by detoxifying peroxides and as sensor of hydrogen peroxide-mediated signaling events.</text>
</comment>
<dbReference type="RefSeq" id="WP_115934771.1">
    <property type="nucleotide sequence ID" value="NZ_QRDW01000001.1"/>
</dbReference>
<dbReference type="PANTHER" id="PTHR42801">
    <property type="entry name" value="THIOREDOXIN-DEPENDENT PEROXIDE REDUCTASE"/>
    <property type="match status" value="1"/>
</dbReference>
<evidence type="ECO:0000256" key="1">
    <source>
        <dbReference type="ARBA" id="ARBA00003330"/>
    </source>
</evidence>
<dbReference type="PIRSF" id="PIRSF000239">
    <property type="entry name" value="AHPC"/>
    <property type="match status" value="1"/>
</dbReference>
<evidence type="ECO:0000259" key="14">
    <source>
        <dbReference type="PROSITE" id="PS51352"/>
    </source>
</evidence>
<dbReference type="InterPro" id="IPR024706">
    <property type="entry name" value="Peroxiredoxin_AhpC-typ"/>
</dbReference>
<reference evidence="15 16" key="1">
    <citation type="submission" date="2018-07" db="EMBL/GenBank/DDBJ databases">
        <title>Genomic Encyclopedia of Type Strains, Phase III (KMG-III): the genomes of soil and plant-associated and newly described type strains.</title>
        <authorList>
            <person name="Whitman W."/>
        </authorList>
    </citation>
    <scope>NUCLEOTIDE SEQUENCE [LARGE SCALE GENOMIC DNA]</scope>
    <source>
        <strain evidence="15 16">CECT 8488</strain>
    </source>
</reference>
<comment type="similarity">
    <text evidence="10">Belongs to the peroxiredoxin family. BCP/PrxQ subfamily.</text>
</comment>
<organism evidence="15 16">
    <name type="scientific">Aestuariispira insulae</name>
    <dbReference type="NCBI Taxonomy" id="1461337"/>
    <lineage>
        <taxon>Bacteria</taxon>
        <taxon>Pseudomonadati</taxon>
        <taxon>Pseudomonadota</taxon>
        <taxon>Alphaproteobacteria</taxon>
        <taxon>Rhodospirillales</taxon>
        <taxon>Kiloniellaceae</taxon>
        <taxon>Aestuariispira</taxon>
    </lineage>
</organism>
<name>A0A3D9HW86_9PROT</name>
<evidence type="ECO:0000256" key="11">
    <source>
        <dbReference type="ARBA" id="ARBA00042639"/>
    </source>
</evidence>
<dbReference type="PANTHER" id="PTHR42801:SF4">
    <property type="entry name" value="AHPC_TSA FAMILY PROTEIN"/>
    <property type="match status" value="1"/>
</dbReference>
<dbReference type="OrthoDB" id="9812811at2"/>
<evidence type="ECO:0000313" key="15">
    <source>
        <dbReference type="EMBL" id="RED53651.1"/>
    </source>
</evidence>
<evidence type="ECO:0000256" key="9">
    <source>
        <dbReference type="ARBA" id="ARBA00032824"/>
    </source>
</evidence>
<dbReference type="FunFam" id="3.40.30.10:FF:000007">
    <property type="entry name" value="Thioredoxin-dependent thiol peroxidase"/>
    <property type="match status" value="1"/>
</dbReference>
<evidence type="ECO:0000256" key="2">
    <source>
        <dbReference type="ARBA" id="ARBA00011245"/>
    </source>
</evidence>
<proteinExistence type="inferred from homology"/>
<accession>A0A3D9HW86</accession>
<dbReference type="InterPro" id="IPR000866">
    <property type="entry name" value="AhpC/TSA"/>
</dbReference>
<dbReference type="InterPro" id="IPR036249">
    <property type="entry name" value="Thioredoxin-like_sf"/>
</dbReference>
<dbReference type="SUPFAM" id="SSF52833">
    <property type="entry name" value="Thioredoxin-like"/>
    <property type="match status" value="1"/>
</dbReference>
<keyword evidence="8" id="KW-0676">Redox-active center</keyword>
<feature type="active site" description="Cysteine sulfenic acid (-SOH) intermediate; for peroxidase activity" evidence="13">
    <location>
        <position position="45"/>
    </location>
</feature>
<dbReference type="Gene3D" id="3.40.30.10">
    <property type="entry name" value="Glutaredoxin"/>
    <property type="match status" value="1"/>
</dbReference>
<evidence type="ECO:0000256" key="6">
    <source>
        <dbReference type="ARBA" id="ARBA00023002"/>
    </source>
</evidence>
<feature type="domain" description="Thioredoxin" evidence="14">
    <location>
        <begin position="3"/>
        <end position="154"/>
    </location>
</feature>
<dbReference type="Proteomes" id="UP000256845">
    <property type="component" value="Unassembled WGS sequence"/>
</dbReference>
<protein>
    <recommendedName>
        <fullName evidence="3">thioredoxin-dependent peroxiredoxin</fullName>
        <ecNumber evidence="3">1.11.1.24</ecNumber>
    </recommendedName>
    <alternativeName>
        <fullName evidence="9">Thioredoxin peroxidase</fullName>
    </alternativeName>
    <alternativeName>
        <fullName evidence="11">Thioredoxin-dependent peroxiredoxin Bcp</fullName>
    </alternativeName>
</protein>
<evidence type="ECO:0000256" key="13">
    <source>
        <dbReference type="PIRSR" id="PIRSR000239-1"/>
    </source>
</evidence>
<gene>
    <name evidence="15" type="ORF">DFP90_101443</name>
</gene>
<sequence length="154" mass="17013">MSLETGQAAPDFTMKTDSEGEISLSALKGKPVVLYFYPKDDTPGCTKEACGFRDSMPDFSAIDAVIVGVSKDTVAKHDKFKAKYELPFTLASDEDGSVCEAYGTWVEKNMYGRKYMGIERATFLIDAEGKLARIWRKVKVKGHVEDVLEAVKAL</sequence>
<dbReference type="NCBIfam" id="NF006960">
    <property type="entry name" value="PRK09437.1"/>
    <property type="match status" value="1"/>
</dbReference>
<dbReference type="Pfam" id="PF00578">
    <property type="entry name" value="AhpC-TSA"/>
    <property type="match status" value="1"/>
</dbReference>
<dbReference type="GO" id="GO:0034599">
    <property type="term" value="P:cellular response to oxidative stress"/>
    <property type="evidence" value="ECO:0007669"/>
    <property type="project" value="TreeGrafter"/>
</dbReference>
<dbReference type="InterPro" id="IPR050924">
    <property type="entry name" value="Peroxiredoxin_BCP/PrxQ"/>
</dbReference>
<dbReference type="GO" id="GO:0005737">
    <property type="term" value="C:cytoplasm"/>
    <property type="evidence" value="ECO:0007669"/>
    <property type="project" value="TreeGrafter"/>
</dbReference>
<evidence type="ECO:0000256" key="3">
    <source>
        <dbReference type="ARBA" id="ARBA00013017"/>
    </source>
</evidence>
<keyword evidence="4" id="KW-0575">Peroxidase</keyword>
<comment type="caution">
    <text evidence="15">The sequence shown here is derived from an EMBL/GenBank/DDBJ whole genome shotgun (WGS) entry which is preliminary data.</text>
</comment>
<dbReference type="GO" id="GO:0008379">
    <property type="term" value="F:thioredoxin peroxidase activity"/>
    <property type="evidence" value="ECO:0007669"/>
    <property type="project" value="TreeGrafter"/>
</dbReference>
<dbReference type="InterPro" id="IPR013766">
    <property type="entry name" value="Thioredoxin_domain"/>
</dbReference>
<evidence type="ECO:0000256" key="10">
    <source>
        <dbReference type="ARBA" id="ARBA00038489"/>
    </source>
</evidence>
<evidence type="ECO:0000256" key="5">
    <source>
        <dbReference type="ARBA" id="ARBA00022862"/>
    </source>
</evidence>
<evidence type="ECO:0000256" key="7">
    <source>
        <dbReference type="ARBA" id="ARBA00023157"/>
    </source>
</evidence>
<comment type="catalytic activity">
    <reaction evidence="12">
        <text>a hydroperoxide + [thioredoxin]-dithiol = an alcohol + [thioredoxin]-disulfide + H2O</text>
        <dbReference type="Rhea" id="RHEA:62620"/>
        <dbReference type="Rhea" id="RHEA-COMP:10698"/>
        <dbReference type="Rhea" id="RHEA-COMP:10700"/>
        <dbReference type="ChEBI" id="CHEBI:15377"/>
        <dbReference type="ChEBI" id="CHEBI:29950"/>
        <dbReference type="ChEBI" id="CHEBI:30879"/>
        <dbReference type="ChEBI" id="CHEBI:35924"/>
        <dbReference type="ChEBI" id="CHEBI:50058"/>
        <dbReference type="EC" id="1.11.1.24"/>
    </reaction>
</comment>
<dbReference type="EMBL" id="QRDW01000001">
    <property type="protein sequence ID" value="RED53651.1"/>
    <property type="molecule type" value="Genomic_DNA"/>
</dbReference>